<comment type="caution">
    <text evidence="3">The sequence shown here is derived from an EMBL/GenBank/DDBJ whole genome shotgun (WGS) entry which is preliminary data.</text>
</comment>
<dbReference type="PANTHER" id="PTHR30255">
    <property type="entry name" value="SINGLE-STRANDED-DNA-SPECIFIC EXONUCLEASE RECJ"/>
    <property type="match status" value="1"/>
</dbReference>
<feature type="non-terminal residue" evidence="3">
    <location>
        <position position="1"/>
    </location>
</feature>
<dbReference type="Pfam" id="PF17768">
    <property type="entry name" value="RecJ_OB"/>
    <property type="match status" value="1"/>
</dbReference>
<proteinExistence type="predicted"/>
<dbReference type="EMBL" id="BART01038782">
    <property type="protein sequence ID" value="GAH07566.1"/>
    <property type="molecule type" value="Genomic_DNA"/>
</dbReference>
<evidence type="ECO:0000313" key="3">
    <source>
        <dbReference type="EMBL" id="GAH07566.1"/>
    </source>
</evidence>
<organism evidence="3">
    <name type="scientific">marine sediment metagenome</name>
    <dbReference type="NCBI Taxonomy" id="412755"/>
    <lineage>
        <taxon>unclassified sequences</taxon>
        <taxon>metagenomes</taxon>
        <taxon>ecological metagenomes</taxon>
    </lineage>
</organism>
<evidence type="ECO:0000256" key="1">
    <source>
        <dbReference type="ARBA" id="ARBA00022801"/>
    </source>
</evidence>
<dbReference type="AlphaFoldDB" id="X1CGZ2"/>
<feature type="domain" description="RecJ OB" evidence="2">
    <location>
        <begin position="5"/>
        <end position="105"/>
    </location>
</feature>
<dbReference type="InterPro" id="IPR051673">
    <property type="entry name" value="SSDNA_exonuclease_RecJ"/>
</dbReference>
<accession>X1CGZ2</accession>
<dbReference type="GO" id="GO:0016787">
    <property type="term" value="F:hydrolase activity"/>
    <property type="evidence" value="ECO:0007669"/>
    <property type="project" value="UniProtKB-KW"/>
</dbReference>
<gene>
    <name evidence="3" type="ORF">S01H4_64117</name>
</gene>
<reference evidence="3" key="1">
    <citation type="journal article" date="2014" name="Front. Microbiol.">
        <title>High frequency of phylogenetically diverse reductive dehalogenase-homologous genes in deep subseafloor sedimentary metagenomes.</title>
        <authorList>
            <person name="Kawai M."/>
            <person name="Futagami T."/>
            <person name="Toyoda A."/>
            <person name="Takaki Y."/>
            <person name="Nishi S."/>
            <person name="Hori S."/>
            <person name="Arai W."/>
            <person name="Tsubouchi T."/>
            <person name="Morono Y."/>
            <person name="Uchiyama I."/>
            <person name="Ito T."/>
            <person name="Fujiyama A."/>
            <person name="Inagaki F."/>
            <person name="Takami H."/>
        </authorList>
    </citation>
    <scope>NUCLEOTIDE SEQUENCE</scope>
    <source>
        <strain evidence="3">Expedition CK06-06</strain>
    </source>
</reference>
<name>X1CGZ2_9ZZZZ</name>
<dbReference type="PANTHER" id="PTHR30255:SF2">
    <property type="entry name" value="SINGLE-STRANDED-DNA-SPECIFIC EXONUCLEASE RECJ"/>
    <property type="match status" value="1"/>
</dbReference>
<evidence type="ECO:0000259" key="2">
    <source>
        <dbReference type="Pfam" id="PF17768"/>
    </source>
</evidence>
<protein>
    <recommendedName>
        <fullName evidence="2">RecJ OB domain-containing protein</fullName>
    </recommendedName>
</protein>
<dbReference type="InterPro" id="IPR041122">
    <property type="entry name" value="RecJ_OB"/>
</dbReference>
<keyword evidence="1" id="KW-0378">Hydrolase</keyword>
<sequence length="125" mass="14158">EQHKQKELESDFFEDMELLPPYGSENPQPLFLGEGLSPFSSPEFNKKFVKAVIGAKEGGERFEAIAFSLNEEGRRIMRSGDIDMIFTPTINRWKGRETLQLEIKDVRGGNSNGVIRENQEHSGLS</sequence>
<dbReference type="Gene3D" id="2.40.50.460">
    <property type="match status" value="1"/>
</dbReference>